<dbReference type="Proteomes" id="UP000199318">
    <property type="component" value="Unassembled WGS sequence"/>
</dbReference>
<protein>
    <submittedName>
        <fullName evidence="2">2-iminobutanoate/2-iminopropanoate deaminase</fullName>
    </submittedName>
</protein>
<accession>A0A1H9W8E8</accession>
<gene>
    <name evidence="2" type="ORF">SAMN05444126_12927</name>
</gene>
<dbReference type="STRING" id="1464123.SAMN05444126_12927"/>
<dbReference type="SUPFAM" id="SSF55298">
    <property type="entry name" value="YjgF-like"/>
    <property type="match status" value="1"/>
</dbReference>
<evidence type="ECO:0000256" key="1">
    <source>
        <dbReference type="ARBA" id="ARBA00010552"/>
    </source>
</evidence>
<evidence type="ECO:0000313" key="3">
    <source>
        <dbReference type="Proteomes" id="UP000199318"/>
    </source>
</evidence>
<dbReference type="InterPro" id="IPR006056">
    <property type="entry name" value="RidA"/>
</dbReference>
<organism evidence="2 3">
    <name type="scientific">Salisediminibacterium halotolerans</name>
    <dbReference type="NCBI Taxonomy" id="517425"/>
    <lineage>
        <taxon>Bacteria</taxon>
        <taxon>Bacillati</taxon>
        <taxon>Bacillota</taxon>
        <taxon>Bacilli</taxon>
        <taxon>Bacillales</taxon>
        <taxon>Bacillaceae</taxon>
        <taxon>Salisediminibacterium</taxon>
    </lineage>
</organism>
<dbReference type="Pfam" id="PF01042">
    <property type="entry name" value="Ribonuc_L-PSP"/>
    <property type="match status" value="1"/>
</dbReference>
<dbReference type="PANTHER" id="PTHR11803">
    <property type="entry name" value="2-IMINOBUTANOATE/2-IMINOPROPANOATE DEAMINASE RIDA"/>
    <property type="match status" value="1"/>
</dbReference>
<dbReference type="PANTHER" id="PTHR11803:SF58">
    <property type="entry name" value="PROTEIN HMF1-RELATED"/>
    <property type="match status" value="1"/>
</dbReference>
<comment type="caution">
    <text evidence="2">The sequence shown here is derived from an EMBL/GenBank/DDBJ whole genome shotgun (WGS) entry which is preliminary data.</text>
</comment>
<dbReference type="Gene3D" id="3.30.1330.40">
    <property type="entry name" value="RutC-like"/>
    <property type="match status" value="1"/>
</dbReference>
<dbReference type="InterPro" id="IPR035959">
    <property type="entry name" value="RutC-like_sf"/>
</dbReference>
<dbReference type="NCBIfam" id="TIGR00004">
    <property type="entry name" value="Rid family detoxifying hydrolase"/>
    <property type="match status" value="1"/>
</dbReference>
<dbReference type="FunFam" id="3.30.1330.40:FF:000001">
    <property type="entry name" value="L-PSP family endoribonuclease"/>
    <property type="match status" value="1"/>
</dbReference>
<evidence type="ECO:0000313" key="2">
    <source>
        <dbReference type="EMBL" id="SES30168.1"/>
    </source>
</evidence>
<dbReference type="InterPro" id="IPR006175">
    <property type="entry name" value="YjgF/YER057c/UK114"/>
</dbReference>
<sequence length="128" mass="14122">MMSNKTPVQTNDAPDAIGPYSQAVITEGVVYTSGQIGLDPETMTMQDSLEDQAHQVMQNVKAVLKEAGCDMNDVIKAMIFLKDMDDFHHVNDIYASYFKEPYPARSAIAVAQLPKDARVEVEVIAKQS</sequence>
<dbReference type="GO" id="GO:0005829">
    <property type="term" value="C:cytosol"/>
    <property type="evidence" value="ECO:0007669"/>
    <property type="project" value="TreeGrafter"/>
</dbReference>
<reference evidence="3" key="1">
    <citation type="submission" date="2016-10" db="EMBL/GenBank/DDBJ databases">
        <authorList>
            <person name="de Groot N.N."/>
        </authorList>
    </citation>
    <scope>NUCLEOTIDE SEQUENCE [LARGE SCALE GENOMIC DNA]</scope>
    <source>
        <strain evidence="3">10nlg</strain>
    </source>
</reference>
<proteinExistence type="inferred from homology"/>
<dbReference type="CDD" id="cd00448">
    <property type="entry name" value="YjgF_YER057c_UK114_family"/>
    <property type="match status" value="1"/>
</dbReference>
<keyword evidence="3" id="KW-1185">Reference proteome</keyword>
<dbReference type="AlphaFoldDB" id="A0A1H9W8E8"/>
<dbReference type="EMBL" id="FOGV01000029">
    <property type="protein sequence ID" value="SES30168.1"/>
    <property type="molecule type" value="Genomic_DNA"/>
</dbReference>
<dbReference type="GO" id="GO:0019239">
    <property type="term" value="F:deaminase activity"/>
    <property type="evidence" value="ECO:0007669"/>
    <property type="project" value="TreeGrafter"/>
</dbReference>
<comment type="similarity">
    <text evidence="1">Belongs to the RutC family.</text>
</comment>
<name>A0A1H9W8E8_9BACI</name>